<dbReference type="SUPFAM" id="SSF54427">
    <property type="entry name" value="NTF2-like"/>
    <property type="match status" value="1"/>
</dbReference>
<gene>
    <name evidence="2" type="ORF">D1012_13255</name>
</gene>
<evidence type="ECO:0000259" key="1">
    <source>
        <dbReference type="Pfam" id="PF14534"/>
    </source>
</evidence>
<dbReference type="RefSeq" id="WP_118152981.1">
    <property type="nucleotide sequence ID" value="NZ_QWEY01000007.1"/>
</dbReference>
<dbReference type="InterPro" id="IPR032710">
    <property type="entry name" value="NTF2-like_dom_sf"/>
</dbReference>
<dbReference type="Proteomes" id="UP000284547">
    <property type="component" value="Unassembled WGS sequence"/>
</dbReference>
<name>A0A411Z0Q2_9RHOB</name>
<accession>A0A411Z0Q2</accession>
<dbReference type="Pfam" id="PF14534">
    <property type="entry name" value="DUF4440"/>
    <property type="match status" value="1"/>
</dbReference>
<dbReference type="OrthoDB" id="122531at2"/>
<proteinExistence type="predicted"/>
<sequence>MTQASDFPRAFATAFSAQNAEAIAALFAEDGSFHALTGHWAEGRSTIAKGMQQEFAGLSRMARLVTGKTALRPLGPGAAVLHQRFVVTGLRDASGAELPRIGALLTAVLVAKGEGWLALTATFAMVEG</sequence>
<dbReference type="Gene3D" id="3.10.450.50">
    <property type="match status" value="1"/>
</dbReference>
<feature type="domain" description="DUF4440" evidence="1">
    <location>
        <begin position="9"/>
        <end position="117"/>
    </location>
</feature>
<dbReference type="EMBL" id="QWEY01000007">
    <property type="protein sequence ID" value="RGP36630.1"/>
    <property type="molecule type" value="Genomic_DNA"/>
</dbReference>
<protein>
    <submittedName>
        <fullName evidence="2">SgcJ/EcaC family oxidoreductase</fullName>
    </submittedName>
</protein>
<evidence type="ECO:0000313" key="2">
    <source>
        <dbReference type="EMBL" id="RGP36630.1"/>
    </source>
</evidence>
<dbReference type="InterPro" id="IPR027843">
    <property type="entry name" value="DUF4440"/>
</dbReference>
<organism evidence="2 3">
    <name type="scientific">Pseudotabrizicola alkalilacus</name>
    <dbReference type="NCBI Taxonomy" id="2305252"/>
    <lineage>
        <taxon>Bacteria</taxon>
        <taxon>Pseudomonadati</taxon>
        <taxon>Pseudomonadota</taxon>
        <taxon>Alphaproteobacteria</taxon>
        <taxon>Rhodobacterales</taxon>
        <taxon>Paracoccaceae</taxon>
        <taxon>Pseudotabrizicola</taxon>
    </lineage>
</organism>
<evidence type="ECO:0000313" key="3">
    <source>
        <dbReference type="Proteomes" id="UP000284547"/>
    </source>
</evidence>
<dbReference type="AlphaFoldDB" id="A0A411Z0Q2"/>
<reference evidence="2 3" key="1">
    <citation type="submission" date="2018-08" db="EMBL/GenBank/DDBJ databases">
        <title>Flavobacterium tibetense sp. nov., isolated from a wetland YonghuCo on Tibetan Plateau.</title>
        <authorList>
            <person name="Phurbu D."/>
            <person name="Lu H."/>
            <person name="Xing P."/>
        </authorList>
    </citation>
    <scope>NUCLEOTIDE SEQUENCE [LARGE SCALE GENOMIC DNA]</scope>
    <source>
        <strain evidence="2 3">DJC</strain>
    </source>
</reference>
<keyword evidence="3" id="KW-1185">Reference proteome</keyword>
<dbReference type="NCBIfam" id="TIGR02246">
    <property type="entry name" value="SgcJ/EcaC family oxidoreductase"/>
    <property type="match status" value="1"/>
</dbReference>
<dbReference type="InterPro" id="IPR011944">
    <property type="entry name" value="Steroid_delta5-4_isomerase"/>
</dbReference>
<comment type="caution">
    <text evidence="2">The sequence shown here is derived from an EMBL/GenBank/DDBJ whole genome shotgun (WGS) entry which is preliminary data.</text>
</comment>